<name>T1HXF0_RHOPR</name>
<protein>
    <submittedName>
        <fullName evidence="2">Uncharacterized protein</fullName>
    </submittedName>
</protein>
<organism evidence="2 3">
    <name type="scientific">Rhodnius prolixus</name>
    <name type="common">Triatomid bug</name>
    <dbReference type="NCBI Taxonomy" id="13249"/>
    <lineage>
        <taxon>Eukaryota</taxon>
        <taxon>Metazoa</taxon>
        <taxon>Ecdysozoa</taxon>
        <taxon>Arthropoda</taxon>
        <taxon>Hexapoda</taxon>
        <taxon>Insecta</taxon>
        <taxon>Pterygota</taxon>
        <taxon>Neoptera</taxon>
        <taxon>Paraneoptera</taxon>
        <taxon>Hemiptera</taxon>
        <taxon>Heteroptera</taxon>
        <taxon>Panheteroptera</taxon>
        <taxon>Cimicomorpha</taxon>
        <taxon>Reduviidae</taxon>
        <taxon>Triatominae</taxon>
        <taxon>Rhodnius</taxon>
    </lineage>
</organism>
<evidence type="ECO:0000256" key="1">
    <source>
        <dbReference type="SAM" id="MobiDB-lite"/>
    </source>
</evidence>
<accession>T1HXF0</accession>
<reference evidence="2" key="1">
    <citation type="submission" date="2015-05" db="UniProtKB">
        <authorList>
            <consortium name="EnsemblMetazoa"/>
        </authorList>
    </citation>
    <scope>IDENTIFICATION</scope>
</reference>
<keyword evidence="3" id="KW-1185">Reference proteome</keyword>
<dbReference type="InParanoid" id="T1HXF0"/>
<proteinExistence type="predicted"/>
<dbReference type="EnsemblMetazoa" id="RPRC008720-RA">
    <property type="protein sequence ID" value="RPRC008720-PA"/>
    <property type="gene ID" value="RPRC008720"/>
</dbReference>
<feature type="compositionally biased region" description="Polar residues" evidence="1">
    <location>
        <begin position="39"/>
        <end position="50"/>
    </location>
</feature>
<evidence type="ECO:0000313" key="2">
    <source>
        <dbReference type="EnsemblMetazoa" id="RPRC008720-PA"/>
    </source>
</evidence>
<evidence type="ECO:0000313" key="3">
    <source>
        <dbReference type="Proteomes" id="UP000015103"/>
    </source>
</evidence>
<dbReference type="AlphaFoldDB" id="T1HXF0"/>
<dbReference type="EMBL" id="ACPB03018620">
    <property type="status" value="NOT_ANNOTATED_CDS"/>
    <property type="molecule type" value="Genomic_DNA"/>
</dbReference>
<dbReference type="VEuPathDB" id="VectorBase:RPRC008720"/>
<sequence length="106" mass="11572">MEPLNNSGSVSSNFYWLDSVNEKMERVRVQRDLNHSRFDSTNSSGLTNENARAGPESFNGSVVMVTTTDSTCTLDHSVSISSQGLGARAYVVKDELTSLLNLLEIA</sequence>
<dbReference type="Proteomes" id="UP000015103">
    <property type="component" value="Unassembled WGS sequence"/>
</dbReference>
<dbReference type="HOGENOM" id="CLU_2226431_0_0_1"/>
<feature type="region of interest" description="Disordered" evidence="1">
    <location>
        <begin position="35"/>
        <end position="59"/>
    </location>
</feature>
<dbReference type="EMBL" id="ACPB03018619">
    <property type="status" value="NOT_ANNOTATED_CDS"/>
    <property type="molecule type" value="Genomic_DNA"/>
</dbReference>